<dbReference type="OrthoDB" id="79252at2759"/>
<dbReference type="GeneID" id="33557645"/>
<dbReference type="GO" id="GO:0008270">
    <property type="term" value="F:zinc ion binding"/>
    <property type="evidence" value="ECO:0007669"/>
    <property type="project" value="UniProtKB-KW"/>
</dbReference>
<evidence type="ECO:0000259" key="5">
    <source>
        <dbReference type="SMART" id="SM00249"/>
    </source>
</evidence>
<feature type="compositionally biased region" description="Acidic residues" evidence="4">
    <location>
        <begin position="296"/>
        <end position="319"/>
    </location>
</feature>
<evidence type="ECO:0000313" key="7">
    <source>
        <dbReference type="Proteomes" id="UP000193218"/>
    </source>
</evidence>
<feature type="compositionally biased region" description="Basic and acidic residues" evidence="4">
    <location>
        <begin position="464"/>
        <end position="480"/>
    </location>
</feature>
<dbReference type="Gene3D" id="3.30.40.10">
    <property type="entry name" value="Zinc/RING finger domain, C3HC4 (zinc finger)"/>
    <property type="match status" value="1"/>
</dbReference>
<feature type="compositionally biased region" description="Polar residues" evidence="4">
    <location>
        <begin position="1"/>
        <end position="14"/>
    </location>
</feature>
<dbReference type="InterPro" id="IPR011011">
    <property type="entry name" value="Znf_FYVE_PHD"/>
</dbReference>
<dbReference type="InterPro" id="IPR019786">
    <property type="entry name" value="Zinc_finger_PHD-type_CS"/>
</dbReference>
<keyword evidence="3" id="KW-0862">Zinc</keyword>
<dbReference type="InterPro" id="IPR013083">
    <property type="entry name" value="Znf_RING/FYVE/PHD"/>
</dbReference>
<evidence type="ECO:0000313" key="6">
    <source>
        <dbReference type="EMBL" id="ORX37343.1"/>
    </source>
</evidence>
<keyword evidence="7" id="KW-1185">Reference proteome</keyword>
<evidence type="ECO:0000256" key="4">
    <source>
        <dbReference type="SAM" id="MobiDB-lite"/>
    </source>
</evidence>
<feature type="compositionally biased region" description="Low complexity" evidence="4">
    <location>
        <begin position="54"/>
        <end position="67"/>
    </location>
</feature>
<feature type="compositionally biased region" description="Polar residues" evidence="4">
    <location>
        <begin position="68"/>
        <end position="77"/>
    </location>
</feature>
<feature type="region of interest" description="Disordered" evidence="4">
    <location>
        <begin position="541"/>
        <end position="638"/>
    </location>
</feature>
<protein>
    <recommendedName>
        <fullName evidence="5">Zinc finger PHD-type domain-containing protein</fullName>
    </recommendedName>
</protein>
<feature type="region of interest" description="Disordered" evidence="4">
    <location>
        <begin position="406"/>
        <end position="529"/>
    </location>
</feature>
<dbReference type="InParanoid" id="A0A1Y1UH10"/>
<comment type="caution">
    <text evidence="6">The sequence shown here is derived from an EMBL/GenBank/DDBJ whole genome shotgun (WGS) entry which is preliminary data.</text>
</comment>
<dbReference type="STRING" id="4999.A0A1Y1UH10"/>
<dbReference type="RefSeq" id="XP_021871381.1">
    <property type="nucleotide sequence ID" value="XM_022015836.1"/>
</dbReference>
<feature type="compositionally biased region" description="Basic and acidic residues" evidence="4">
    <location>
        <begin position="246"/>
        <end position="264"/>
    </location>
</feature>
<dbReference type="PANTHER" id="PTHR47793:SF1">
    <property type="entry name" value="HISTONE DEACETYLASE COMPLEX SUBUNIT CTI6"/>
    <property type="match status" value="1"/>
</dbReference>
<feature type="compositionally biased region" description="Pro residues" evidence="4">
    <location>
        <begin position="31"/>
        <end position="47"/>
    </location>
</feature>
<keyword evidence="1" id="KW-0479">Metal-binding</keyword>
<evidence type="ECO:0000256" key="2">
    <source>
        <dbReference type="ARBA" id="ARBA00022771"/>
    </source>
</evidence>
<dbReference type="InterPro" id="IPR001965">
    <property type="entry name" value="Znf_PHD"/>
</dbReference>
<reference evidence="6 7" key="1">
    <citation type="submission" date="2017-03" db="EMBL/GenBank/DDBJ databases">
        <title>Widespread Adenine N6-methylation of Active Genes in Fungi.</title>
        <authorList>
            <consortium name="DOE Joint Genome Institute"/>
            <person name="Mondo S.J."/>
            <person name="Dannebaum R.O."/>
            <person name="Kuo R.C."/>
            <person name="Louie K.B."/>
            <person name="Bewick A.J."/>
            <person name="Labutti K."/>
            <person name="Haridas S."/>
            <person name="Kuo A."/>
            <person name="Salamov A."/>
            <person name="Ahrendt S.R."/>
            <person name="Lau R."/>
            <person name="Bowen B.P."/>
            <person name="Lipzen A."/>
            <person name="Sullivan W."/>
            <person name="Andreopoulos W.B."/>
            <person name="Clum A."/>
            <person name="Lindquist E."/>
            <person name="Daum C."/>
            <person name="Northen T.R."/>
            <person name="Ramamoorthy G."/>
            <person name="Schmitz R.J."/>
            <person name="Gryganskyi A."/>
            <person name="Culley D."/>
            <person name="Magnuson J."/>
            <person name="James T.Y."/>
            <person name="O'Malley M.A."/>
            <person name="Stajich J.E."/>
            <person name="Spatafora J.W."/>
            <person name="Visel A."/>
            <person name="Grigoriev I.V."/>
        </authorList>
    </citation>
    <scope>NUCLEOTIDE SEQUENCE [LARGE SCALE GENOMIC DNA]</scope>
    <source>
        <strain evidence="6 7">NRRL Y-17943</strain>
    </source>
</reference>
<feature type="compositionally biased region" description="Basic and acidic residues" evidence="4">
    <location>
        <begin position="541"/>
        <end position="550"/>
    </location>
</feature>
<evidence type="ECO:0000256" key="3">
    <source>
        <dbReference type="ARBA" id="ARBA00022833"/>
    </source>
</evidence>
<dbReference type="SMART" id="SM00249">
    <property type="entry name" value="PHD"/>
    <property type="match status" value="1"/>
</dbReference>
<keyword evidence="2" id="KW-0863">Zinc-finger</keyword>
<feature type="domain" description="Zinc finger PHD-type" evidence="5">
    <location>
        <begin position="328"/>
        <end position="373"/>
    </location>
</feature>
<feature type="compositionally biased region" description="Low complexity" evidence="4">
    <location>
        <begin position="228"/>
        <end position="240"/>
    </location>
</feature>
<dbReference type="Proteomes" id="UP000193218">
    <property type="component" value="Unassembled WGS sequence"/>
</dbReference>
<dbReference type="CDD" id="cd15550">
    <property type="entry name" value="PHD_MLL5"/>
    <property type="match status" value="1"/>
</dbReference>
<sequence length="960" mass="104880">MHNMRSTRQSSVTSMDDDDDVPRRSTRGRNPLPPTSGPLFPPLPPKAPKQAKNSPKSRPSPASKSPSITSRLPTNHNGDLDLKTEVVDHVELDDQLDDQNLRAGSPSKPLALSSVNSLTPPPPTSEDPANGDEEIGEGDQVMDGDEPDVQQSNKDTGPTDGESDVWETYRRQRRAGVRGFGGSANGGQEVTQGDNVEVVEMDEEETPRKKRTSARKSSQVKDDPPEPASASDAGGSSSRGAARRRRGEEQILMDDHLLPAELKRSGGLTGRRGQAQSVKPESQAEEAGEESRGGDGEEEDAGAVEAGEDADVDEEALADDDYKEDVTRCICKRDDLDVMMIQCDSCNVWQHGPCMGIWGDEEAPDEYFCEECRPDLHGPLRKWVKSKDSGSSWMYIPPTPSDLERYHSYHDRYPPSQSTMWPTRHPNSPAGKPSSRSHHRRNTGSPVDDKRLRGARPTVVPPKTEIKQTARRQSRDDGRRNPMGHARRVSHGAARSPSPVDSPSPGNSNAPTKRRVTMNSRDAAYEEEQFKAVLEASRKELLDKQSKRPEEDDTESVATERPLASRKGKRKQEDDEASVDANGSGSSKPKHPNQYTYRPKPAMAPAERPPVHRHTPTPALPPPAQHDHGTRRAGAIANGIIPPPPNAVSVHNLHWHLPDHLSLFSDLLPNPKPIALESRAPRTMTYQSKNFYYNQKYGPFHRDQRDESGNLILPEDLPPREPAGGPLTQLEPPARVRYPPRRITAAEIKKRVRNVFEYVSRIQVEEGKRKDRAKRIGIPDSSTLAPAQRVDKDGDAVMNGEAGAQESLTYSTGLASTELMDGLMRDLITFQETFANGGFATPLIPSSSVPVTPALAQGEEGTLETPNGMGIAEADSGEVEQSPAVDVKLEADPGAVLASEVPIDSVDIKMSEEGKIEDASETVEVYRQGTVGKVIADAQEAQVAKDVEEAVNGVEVESVS</sequence>
<dbReference type="AlphaFoldDB" id="A0A1Y1UH10"/>
<organism evidence="6 7">
    <name type="scientific">Kockovaella imperatae</name>
    <dbReference type="NCBI Taxonomy" id="4999"/>
    <lineage>
        <taxon>Eukaryota</taxon>
        <taxon>Fungi</taxon>
        <taxon>Dikarya</taxon>
        <taxon>Basidiomycota</taxon>
        <taxon>Agaricomycotina</taxon>
        <taxon>Tremellomycetes</taxon>
        <taxon>Tremellales</taxon>
        <taxon>Cuniculitremaceae</taxon>
        <taxon>Kockovaella</taxon>
    </lineage>
</organism>
<dbReference type="Pfam" id="PF20826">
    <property type="entry name" value="PHD_5"/>
    <property type="match status" value="1"/>
</dbReference>
<dbReference type="EMBL" id="NBSH01000006">
    <property type="protein sequence ID" value="ORX37343.1"/>
    <property type="molecule type" value="Genomic_DNA"/>
</dbReference>
<proteinExistence type="predicted"/>
<evidence type="ECO:0000256" key="1">
    <source>
        <dbReference type="ARBA" id="ARBA00022723"/>
    </source>
</evidence>
<dbReference type="SUPFAM" id="SSF57903">
    <property type="entry name" value="FYVE/PHD zinc finger"/>
    <property type="match status" value="1"/>
</dbReference>
<feature type="region of interest" description="Disordered" evidence="4">
    <location>
        <begin position="1"/>
        <end position="319"/>
    </location>
</feature>
<gene>
    <name evidence="6" type="ORF">BD324DRAFT_625760</name>
</gene>
<name>A0A1Y1UH10_9TREE</name>
<feature type="compositionally biased region" description="Basic and acidic residues" evidence="4">
    <location>
        <begin position="78"/>
        <end position="92"/>
    </location>
</feature>
<accession>A0A1Y1UH10</accession>
<dbReference type="PROSITE" id="PS01359">
    <property type="entry name" value="ZF_PHD_1"/>
    <property type="match status" value="1"/>
</dbReference>
<feature type="compositionally biased region" description="Acidic residues" evidence="4">
    <location>
        <begin position="129"/>
        <end position="148"/>
    </location>
</feature>
<dbReference type="InterPro" id="IPR053051">
    <property type="entry name" value="HDAC_complex_subunit"/>
</dbReference>
<dbReference type="PANTHER" id="PTHR47793">
    <property type="entry name" value="HISTONE DEACETYLASE COMPLEX SUBUNIT CTI6"/>
    <property type="match status" value="1"/>
</dbReference>
<feature type="compositionally biased region" description="Polar residues" evidence="4">
    <location>
        <begin position="499"/>
        <end position="511"/>
    </location>
</feature>